<evidence type="ECO:0000256" key="1">
    <source>
        <dbReference type="SAM" id="SignalP"/>
    </source>
</evidence>
<dbReference type="AlphaFoldDB" id="A0A2T3L017"/>
<proteinExistence type="predicted"/>
<gene>
    <name evidence="2" type="ORF">C0W93_01695</name>
</gene>
<evidence type="ECO:0000313" key="3">
    <source>
        <dbReference type="Proteomes" id="UP000240530"/>
    </source>
</evidence>
<reference evidence="2 3" key="1">
    <citation type="submission" date="2018-03" db="EMBL/GenBank/DDBJ databases">
        <title>Whole genome sequencing of Histamine producing bacteria.</title>
        <authorList>
            <person name="Butler K."/>
        </authorList>
    </citation>
    <scope>NUCLEOTIDE SEQUENCE [LARGE SCALE GENOMIC DNA]</scope>
    <source>
        <strain evidence="2 3">Res.4.1</strain>
    </source>
</reference>
<sequence length="230" mass="26324">MHTLKQAKTLLLSTAIPLTFGLVPFTHAEPLTAEDYTKAKNLGEANTRSLHPTTSRVIKVSKHRSNVMTHNEKWMDVYRYHYPTDTTERIIYDVVNDKVIDSKQYKNIQFSATRDEIAYAKQLLMNNSAFMDKLSAEYYDRYHHSLPIQAPLSGLNIKAIVLTSDNPHSIPLVANTKNCGLNRCIYFFFTSLDAPYEYVALETKAIVNLSKHTITPFRHKSEVSDHADHH</sequence>
<keyword evidence="1" id="KW-0732">Signal</keyword>
<dbReference type="RefSeq" id="WP_060987985.1">
    <property type="nucleotide sequence ID" value="NZ_JAWQGC010000002.1"/>
</dbReference>
<dbReference type="Proteomes" id="UP000240530">
    <property type="component" value="Unassembled WGS sequence"/>
</dbReference>
<feature type="chain" id="PRO_5015772186" evidence="1">
    <location>
        <begin position="29"/>
        <end position="230"/>
    </location>
</feature>
<protein>
    <submittedName>
        <fullName evidence="2">Uncharacterized protein</fullName>
    </submittedName>
</protein>
<name>A0A2T3L017_PHOLD</name>
<dbReference type="EMBL" id="PYNS01000001">
    <property type="protein sequence ID" value="PSV13687.1"/>
    <property type="molecule type" value="Genomic_DNA"/>
</dbReference>
<organism evidence="2 3">
    <name type="scientific">Photobacterium leiognathi subsp. mandapamensis</name>
    <name type="common">Photobacterium mandapamensis</name>
    <dbReference type="NCBI Taxonomy" id="48408"/>
    <lineage>
        <taxon>Bacteria</taxon>
        <taxon>Pseudomonadati</taxon>
        <taxon>Pseudomonadota</taxon>
        <taxon>Gammaproteobacteria</taxon>
        <taxon>Vibrionales</taxon>
        <taxon>Vibrionaceae</taxon>
        <taxon>Photobacterium</taxon>
    </lineage>
</organism>
<feature type="signal peptide" evidence="1">
    <location>
        <begin position="1"/>
        <end position="28"/>
    </location>
</feature>
<accession>A0A2T3L017</accession>
<comment type="caution">
    <text evidence="2">The sequence shown here is derived from an EMBL/GenBank/DDBJ whole genome shotgun (WGS) entry which is preliminary data.</text>
</comment>
<evidence type="ECO:0000313" key="2">
    <source>
        <dbReference type="EMBL" id="PSV13687.1"/>
    </source>
</evidence>